<evidence type="ECO:0000256" key="1">
    <source>
        <dbReference type="SAM" id="Phobius"/>
    </source>
</evidence>
<feature type="transmembrane region" description="Helical" evidence="1">
    <location>
        <begin position="6"/>
        <end position="32"/>
    </location>
</feature>
<keyword evidence="1" id="KW-0472">Membrane</keyword>
<proteinExistence type="predicted"/>
<reference evidence="3" key="1">
    <citation type="submission" date="2021-01" db="EMBL/GenBank/DDBJ databases">
        <authorList>
            <person name="Corre E."/>
            <person name="Pelletier E."/>
            <person name="Niang G."/>
            <person name="Scheremetjew M."/>
            <person name="Finn R."/>
            <person name="Kale V."/>
            <person name="Holt S."/>
            <person name="Cochrane G."/>
            <person name="Meng A."/>
            <person name="Brown T."/>
            <person name="Cohen L."/>
        </authorList>
    </citation>
    <scope>NUCLEOTIDE SEQUENCE</scope>
    <source>
        <strain evidence="3">MM31A-1</strain>
    </source>
</reference>
<evidence type="ECO:0000313" key="3">
    <source>
        <dbReference type="EMBL" id="CAE0476770.1"/>
    </source>
</evidence>
<dbReference type="Pfam" id="PF07534">
    <property type="entry name" value="TLD"/>
    <property type="match status" value="1"/>
</dbReference>
<evidence type="ECO:0000259" key="2">
    <source>
        <dbReference type="Pfam" id="PF07534"/>
    </source>
</evidence>
<keyword evidence="1" id="KW-0812">Transmembrane</keyword>
<dbReference type="InterPro" id="IPR006571">
    <property type="entry name" value="TLDc_dom"/>
</dbReference>
<dbReference type="AlphaFoldDB" id="A0A7S3VF43"/>
<name>A0A7S3VF43_9STRA</name>
<protein>
    <recommendedName>
        <fullName evidence="2">TLDc domain-containing protein</fullName>
    </recommendedName>
</protein>
<keyword evidence="1" id="KW-1133">Transmembrane helix</keyword>
<gene>
    <name evidence="3" type="ORF">CDEB00056_LOCUS21623</name>
</gene>
<feature type="domain" description="TLDc" evidence="2">
    <location>
        <begin position="137"/>
        <end position="218"/>
    </location>
</feature>
<accession>A0A7S3VF43</accession>
<organism evidence="3">
    <name type="scientific">Chaetoceros debilis</name>
    <dbReference type="NCBI Taxonomy" id="122233"/>
    <lineage>
        <taxon>Eukaryota</taxon>
        <taxon>Sar</taxon>
        <taxon>Stramenopiles</taxon>
        <taxon>Ochrophyta</taxon>
        <taxon>Bacillariophyta</taxon>
        <taxon>Coscinodiscophyceae</taxon>
        <taxon>Chaetocerotophycidae</taxon>
        <taxon>Chaetocerotales</taxon>
        <taxon>Chaetocerotaceae</taxon>
        <taxon>Chaetoceros</taxon>
    </lineage>
</organism>
<dbReference type="EMBL" id="HBIO01028178">
    <property type="protein sequence ID" value="CAE0476770.1"/>
    <property type="molecule type" value="Transcribed_RNA"/>
</dbReference>
<sequence>MAYVGIVYYWTYLLSLLISSSLITSTANAFFIGQHPRGRRCSNAAIRIRRKLETSTSSSRKGKAAFIVPNSSKRGRDTVSRLYGWLDNFLPAPMAEEDDSKRRSEFPEQYPATYELLHEHEVTDELSKFDTMEESKIARFLLKNTMLEQRRLQTVYDAEIHGWNAASFHEQVDGKGAAVIIATLLGADGEGTKMVGGYNPKGWSSTGGARPSIAAFVFYELKLSSSSSGNRNSNSNDRPSRFQKLKKVGGGGLACARDDPDYGISLGPDALVIPLQEGRERMASSKLGPYYERGPEDRSSLFEKAGVQINLTSLKILTGVYNVDEEIPYNGAVLDMTSG</sequence>